<feature type="non-terminal residue" evidence="1">
    <location>
        <position position="1"/>
    </location>
</feature>
<evidence type="ECO:0000313" key="1">
    <source>
        <dbReference type="EMBL" id="CAF4414899.1"/>
    </source>
</evidence>
<organism evidence="1 2">
    <name type="scientific">Adineta steineri</name>
    <dbReference type="NCBI Taxonomy" id="433720"/>
    <lineage>
        <taxon>Eukaryota</taxon>
        <taxon>Metazoa</taxon>
        <taxon>Spiralia</taxon>
        <taxon>Gnathifera</taxon>
        <taxon>Rotifera</taxon>
        <taxon>Eurotatoria</taxon>
        <taxon>Bdelloidea</taxon>
        <taxon>Adinetida</taxon>
        <taxon>Adinetidae</taxon>
        <taxon>Adineta</taxon>
    </lineage>
</organism>
<protein>
    <submittedName>
        <fullName evidence="1">Uncharacterized protein</fullName>
    </submittedName>
</protein>
<comment type="caution">
    <text evidence="1">The sequence shown here is derived from an EMBL/GenBank/DDBJ whole genome shotgun (WGS) entry which is preliminary data.</text>
</comment>
<reference evidence="1" key="1">
    <citation type="submission" date="2021-02" db="EMBL/GenBank/DDBJ databases">
        <authorList>
            <person name="Nowell W R."/>
        </authorList>
    </citation>
    <scope>NUCLEOTIDE SEQUENCE</scope>
</reference>
<dbReference type="AlphaFoldDB" id="A0A820PZ79"/>
<proteinExistence type="predicted"/>
<name>A0A820PZ79_9BILA</name>
<accession>A0A820PZ79</accession>
<gene>
    <name evidence="1" type="ORF">KXQ929_LOCUS51821</name>
</gene>
<sequence>DINQQIFTSSNIVRYQTSEQPMTPIFVHTNLANKIQFTRLYTGLFPLQSLPGDSNRSSGNKNK</sequence>
<dbReference type="EMBL" id="CAJOBB010026312">
    <property type="protein sequence ID" value="CAF4414899.1"/>
    <property type="molecule type" value="Genomic_DNA"/>
</dbReference>
<dbReference type="Proteomes" id="UP000663868">
    <property type="component" value="Unassembled WGS sequence"/>
</dbReference>
<evidence type="ECO:0000313" key="2">
    <source>
        <dbReference type="Proteomes" id="UP000663868"/>
    </source>
</evidence>